<feature type="compositionally biased region" description="Polar residues" evidence="1">
    <location>
        <begin position="895"/>
        <end position="909"/>
    </location>
</feature>
<dbReference type="EMBL" id="JARGDH010000001">
    <property type="protein sequence ID" value="KAL0280951.1"/>
    <property type="molecule type" value="Genomic_DNA"/>
</dbReference>
<gene>
    <name evidence="3" type="ORF">PYX00_002095</name>
</gene>
<feature type="region of interest" description="Disordered" evidence="1">
    <location>
        <begin position="474"/>
        <end position="547"/>
    </location>
</feature>
<feature type="region of interest" description="Disordered" evidence="1">
    <location>
        <begin position="660"/>
        <end position="696"/>
    </location>
</feature>
<feature type="compositionally biased region" description="Basic and acidic residues" evidence="1">
    <location>
        <begin position="1764"/>
        <end position="1778"/>
    </location>
</feature>
<evidence type="ECO:0000313" key="3">
    <source>
        <dbReference type="EMBL" id="KAL0280951.1"/>
    </source>
</evidence>
<feature type="region of interest" description="Disordered" evidence="1">
    <location>
        <begin position="218"/>
        <end position="242"/>
    </location>
</feature>
<feature type="signal peptide" evidence="2">
    <location>
        <begin position="1"/>
        <end position="28"/>
    </location>
</feature>
<feature type="compositionally biased region" description="Basic and acidic residues" evidence="1">
    <location>
        <begin position="875"/>
        <end position="891"/>
    </location>
</feature>
<proteinExistence type="predicted"/>
<feature type="region of interest" description="Disordered" evidence="1">
    <location>
        <begin position="764"/>
        <end position="807"/>
    </location>
</feature>
<evidence type="ECO:0000256" key="2">
    <source>
        <dbReference type="SAM" id="SignalP"/>
    </source>
</evidence>
<feature type="compositionally biased region" description="Low complexity" evidence="1">
    <location>
        <begin position="765"/>
        <end position="788"/>
    </location>
</feature>
<feature type="region of interest" description="Disordered" evidence="1">
    <location>
        <begin position="1091"/>
        <end position="1134"/>
    </location>
</feature>
<evidence type="ECO:0000256" key="1">
    <source>
        <dbReference type="SAM" id="MobiDB-lite"/>
    </source>
</evidence>
<feature type="region of interest" description="Disordered" evidence="1">
    <location>
        <begin position="874"/>
        <end position="909"/>
    </location>
</feature>
<comment type="caution">
    <text evidence="3">The sequence shown here is derived from an EMBL/GenBank/DDBJ whole genome shotgun (WGS) entry which is preliminary data.</text>
</comment>
<feature type="compositionally biased region" description="Acidic residues" evidence="1">
    <location>
        <begin position="1720"/>
        <end position="1729"/>
    </location>
</feature>
<feature type="compositionally biased region" description="Polar residues" evidence="1">
    <location>
        <begin position="1730"/>
        <end position="1740"/>
    </location>
</feature>
<feature type="region of interest" description="Disordered" evidence="1">
    <location>
        <begin position="111"/>
        <end position="132"/>
    </location>
</feature>
<feature type="compositionally biased region" description="Basic and acidic residues" evidence="1">
    <location>
        <begin position="660"/>
        <end position="670"/>
    </location>
</feature>
<feature type="compositionally biased region" description="Polar residues" evidence="1">
    <location>
        <begin position="1698"/>
        <end position="1712"/>
    </location>
</feature>
<feature type="compositionally biased region" description="Low complexity" evidence="1">
    <location>
        <begin position="491"/>
        <end position="501"/>
    </location>
</feature>
<feature type="compositionally biased region" description="Basic and acidic residues" evidence="1">
    <location>
        <begin position="226"/>
        <end position="242"/>
    </location>
</feature>
<feature type="compositionally biased region" description="Basic and acidic residues" evidence="1">
    <location>
        <begin position="123"/>
        <end position="132"/>
    </location>
</feature>
<accession>A0AAW2IFX1</accession>
<feature type="region of interest" description="Disordered" evidence="1">
    <location>
        <begin position="1588"/>
        <end position="1612"/>
    </location>
</feature>
<feature type="compositionally biased region" description="Low complexity" evidence="1">
    <location>
        <begin position="508"/>
        <end position="537"/>
    </location>
</feature>
<name>A0AAW2IFX1_9NEOP</name>
<feature type="compositionally biased region" description="Low complexity" evidence="1">
    <location>
        <begin position="682"/>
        <end position="693"/>
    </location>
</feature>
<feature type="compositionally biased region" description="Polar residues" evidence="1">
    <location>
        <begin position="789"/>
        <end position="803"/>
    </location>
</feature>
<reference evidence="3" key="1">
    <citation type="journal article" date="2024" name="Gigascience">
        <title>Chromosome-level genome of the poultry shaft louse Menopon gallinae provides insight into the host-switching and adaptive evolution of parasitic lice.</title>
        <authorList>
            <person name="Xu Y."/>
            <person name="Ma L."/>
            <person name="Liu S."/>
            <person name="Liang Y."/>
            <person name="Liu Q."/>
            <person name="He Z."/>
            <person name="Tian L."/>
            <person name="Duan Y."/>
            <person name="Cai W."/>
            <person name="Li H."/>
            <person name="Song F."/>
        </authorList>
    </citation>
    <scope>NUCLEOTIDE SEQUENCE</scope>
    <source>
        <strain evidence="3">Cailab_2023a</strain>
    </source>
</reference>
<sequence>MMITKDNRHHRHRIYLLGLFLCVLSAGATENKSASNSTQEETLAITLGTKDAAQTSERYSEPLTLKTDPLTGQVHFNTKTVDISVLNRQKDRENAEKVAIVQKDLQSRIKVSNDEPEVQTTENGKETSTEDPAEVLKKQVKVKEDLESRIVVDDEDKRYRAESEEYYEDYKNPIKRADVEYYEDEPMGPEDRPVSLPQRMTTEAPKEEDSFFSIFESLFGGSDDESQNKKSKPEEKQSEDVNLKENIKTVGEILKPIRTHEELQVKSSYGDYEDPQEYRIINQYPQKQGFRPIEQRPYQYSYQQRPNSVKPYQQYRPYPTPGYEDYDLEEFAEKNDDKFTTEKMTSPKVTSVSTTTTTTTTTTKTFFNTNRPKYPTADKKSDYVGKTSLAPSTERVTEKATYFSVKPTTEKHIQKKSDFETKVNEVKPEKIQDSANFYNLINLPVRYSTKDTAIPLISTSYANTKIQGMGANKYDKTSSGKYPNHKYESVSSTRTSSTTRRPSYWSGRRTTQAPSTTSRPTSTTRTTPTRIIPSTTRKPTERPDFSSNVDYDDLAIGSSANFGGYGSKAGATKVSESKVPYYKVKETTTRRVYETQKTKDVVQQDIKGYKEKESTTVRTTERTTPKPTKEIYDDEYEYESFPAVVQEVKPPKETNIKLHSSYSEKNKLHDFGSQSSSETSYKKTPNKTTTTTTESAKVEQPEYEYYDYETDLPIVSSSTTTTTTPKYRVKYPSLSKDKIHTTSEKVAVVVPSNNQDYYIDDVRESSSTTPAATSTKQTTTKATTTTTTHEPIQSQETSNSFKGTYNHYYRPKEPAPVFEESDEFDDYTPRPVIHVTRRTTTEKPTTQVKPIIVTATKKEQENNNNVNIVLVPMKEPQKETQRPEETTRPRTEQPSTVSVHKTYNKPNDVYHQNSDYTTEFTVGAVHGHGGSVPVQGHFVATSISANPYEDDEPFRPIPKPPGLSTSFQVVGDQDDLRKPPLELQTAQSEKRPPQQISFEESEPIHEPHEFIPSPQFHRPGEIKVSNTVQTAGSGISVDYDFDGIQTEPKPGQYVIFSKPQLNPEMNEGQLKKKPEVVTSPKVPTVTHYHESANKFGNDGHKPALYNTKPGQFYTSVPDIKPTSSEKPDQKRPSYPIPPELLDERLSLQLVPPKGIQTEKPFEGNFVTPEYEKAESAANYPRPHWEKNGKPGFLLNSLASTKNEINANRPLPIPPQMAPTLIPPSSAIPQRFRKPLPPHIPPIRKNFNEGSINIKPKPNLPNILPQFRPNAKIGTGPYQRPFHRPQGGFINPNRRSGPNRYHEKEGNFPYHIHHPAEKDALMHRDYEVEADIYPKFITNRGKIPSELLDPHVMHKRYGGGPTNVQTRRPPPGINNPTFLRRLQRTPVTTLQMLQQTPGMRTHKNPVLREDSEDPSVPMVPPVYQPYKDSPSTEKNVHVVYPSNIHKSRYPIINDNEQFDAFNYEFTKPKVQYPLLNPNRRTNQEKAKPEFPYGFVKPDEKLKLIRKSPEGDGMTAKKNVKVSDEREIKPNLQDYMPTVTKKPIPSSEEKDEKIDMNLHMQSNNQWNKVNAPEEDLIIITQNPLDSLKAAESNGKRTEANRKGGEGSQLRINPPSEYHTSIKDDNNSAFTLGAVMHTVPEGNKKGQVTSASLGDDLTIRNLDVNQRIANGKIVTVSMPLDVKEDPKEKNDYNFQAPFQASSSISNGAEPTNQGWSIVKEGQSESEEPEESETAGSKNSTKFNFENFKPELIGGFKPLYEIPEEEPQPEKNKDTKDREEKR</sequence>
<organism evidence="3">
    <name type="scientific">Menopon gallinae</name>
    <name type="common">poultry shaft louse</name>
    <dbReference type="NCBI Taxonomy" id="328185"/>
    <lineage>
        <taxon>Eukaryota</taxon>
        <taxon>Metazoa</taxon>
        <taxon>Ecdysozoa</taxon>
        <taxon>Arthropoda</taxon>
        <taxon>Hexapoda</taxon>
        <taxon>Insecta</taxon>
        <taxon>Pterygota</taxon>
        <taxon>Neoptera</taxon>
        <taxon>Paraneoptera</taxon>
        <taxon>Psocodea</taxon>
        <taxon>Troctomorpha</taxon>
        <taxon>Phthiraptera</taxon>
        <taxon>Amblycera</taxon>
        <taxon>Menoponidae</taxon>
        <taxon>Menopon</taxon>
    </lineage>
</organism>
<feature type="compositionally biased region" description="Basic and acidic residues" evidence="1">
    <location>
        <begin position="1091"/>
        <end position="1101"/>
    </location>
</feature>
<feature type="chain" id="PRO_5043621111" evidence="2">
    <location>
        <begin position="29"/>
        <end position="1778"/>
    </location>
</feature>
<feature type="compositionally biased region" description="Basic and acidic residues" evidence="1">
    <location>
        <begin position="1591"/>
        <end position="1602"/>
    </location>
</feature>
<feature type="region of interest" description="Disordered" evidence="1">
    <location>
        <begin position="1698"/>
        <end position="1778"/>
    </location>
</feature>
<protein>
    <submittedName>
        <fullName evidence="3">Uncharacterized protein</fullName>
    </submittedName>
</protein>
<keyword evidence="2" id="KW-0732">Signal</keyword>
<feature type="region of interest" description="Disordered" evidence="1">
    <location>
        <begin position="946"/>
        <end position="968"/>
    </location>
</feature>